<feature type="transmembrane region" description="Helical" evidence="10">
    <location>
        <begin position="30"/>
        <end position="52"/>
    </location>
</feature>
<dbReference type="InterPro" id="IPR027005">
    <property type="entry name" value="PMT-like"/>
</dbReference>
<evidence type="ECO:0000313" key="14">
    <source>
        <dbReference type="Proteomes" id="UP001183619"/>
    </source>
</evidence>
<feature type="domain" description="ArnT-like N-terminal" evidence="11">
    <location>
        <begin position="94"/>
        <end position="280"/>
    </location>
</feature>
<dbReference type="InterPro" id="IPR032421">
    <property type="entry name" value="PMT_4TMC"/>
</dbReference>
<evidence type="ECO:0000256" key="7">
    <source>
        <dbReference type="ARBA" id="ARBA00022989"/>
    </source>
</evidence>
<comment type="function">
    <text evidence="10">Protein O-mannosyltransferase that catalyzes the transfer of a single mannose residue from a polyprenol phospho-mannosyl lipidic donor to the hydroxyl group of selected serine and threonine residues in acceptor proteins.</text>
</comment>
<keyword evidence="10" id="KW-1003">Cell membrane</keyword>
<feature type="domain" description="Protein O-mannosyl-transferase C-terminal four TM" evidence="12">
    <location>
        <begin position="317"/>
        <end position="500"/>
    </location>
</feature>
<comment type="pathway">
    <text evidence="2 10">Protein modification; protein glycosylation.</text>
</comment>
<reference evidence="13 14" key="1">
    <citation type="submission" date="2023-07" db="EMBL/GenBank/DDBJ databases">
        <title>Sequencing the genomes of 1000 actinobacteria strains.</title>
        <authorList>
            <person name="Klenk H.-P."/>
        </authorList>
    </citation>
    <scope>NUCLEOTIDE SEQUENCE [LARGE SCALE GENOMIC DNA]</scope>
    <source>
        <strain evidence="13 14">DSM 44508</strain>
    </source>
</reference>
<comment type="subcellular location">
    <subcellularLocation>
        <location evidence="10">Cell membrane</location>
    </subcellularLocation>
    <subcellularLocation>
        <location evidence="1">Endomembrane system</location>
        <topology evidence="1">Multi-pass membrane protein</topology>
    </subcellularLocation>
</comment>
<dbReference type="EC" id="2.4.1.-" evidence="10"/>
<evidence type="ECO:0000256" key="5">
    <source>
        <dbReference type="ARBA" id="ARBA00022679"/>
    </source>
</evidence>
<feature type="transmembrane region" description="Helical" evidence="10">
    <location>
        <begin position="266"/>
        <end position="285"/>
    </location>
</feature>
<keyword evidence="8 10" id="KW-0472">Membrane</keyword>
<keyword evidence="7 10" id="KW-1133">Transmembrane helix</keyword>
<dbReference type="PANTHER" id="PTHR10050">
    <property type="entry name" value="DOLICHYL-PHOSPHATE-MANNOSE--PROTEIN MANNOSYLTRANSFERASE"/>
    <property type="match status" value="1"/>
</dbReference>
<gene>
    <name evidence="13" type="ORF">J2S37_001622</name>
</gene>
<evidence type="ECO:0000259" key="11">
    <source>
        <dbReference type="Pfam" id="PF02366"/>
    </source>
</evidence>
<evidence type="ECO:0000313" key="13">
    <source>
        <dbReference type="EMBL" id="MDR7355084.1"/>
    </source>
</evidence>
<feature type="transmembrane region" description="Helical" evidence="10">
    <location>
        <begin position="113"/>
        <end position="134"/>
    </location>
</feature>
<evidence type="ECO:0000256" key="3">
    <source>
        <dbReference type="ARBA" id="ARBA00007222"/>
    </source>
</evidence>
<evidence type="ECO:0000259" key="12">
    <source>
        <dbReference type="Pfam" id="PF16192"/>
    </source>
</evidence>
<dbReference type="InterPro" id="IPR003342">
    <property type="entry name" value="ArnT-like_N"/>
</dbReference>
<protein>
    <recommendedName>
        <fullName evidence="9 10">Polyprenol-phosphate-mannose--protein mannosyltransferase</fullName>
        <ecNumber evidence="10">2.4.1.-</ecNumber>
    </recommendedName>
</protein>
<keyword evidence="4 10" id="KW-0328">Glycosyltransferase</keyword>
<evidence type="ECO:0000256" key="4">
    <source>
        <dbReference type="ARBA" id="ARBA00022676"/>
    </source>
</evidence>
<comment type="similarity">
    <text evidence="3 10">Belongs to the glycosyltransferase 39 family.</text>
</comment>
<keyword evidence="6 10" id="KW-0812">Transmembrane</keyword>
<evidence type="ECO:0000256" key="8">
    <source>
        <dbReference type="ARBA" id="ARBA00023136"/>
    </source>
</evidence>
<feature type="transmembrane region" description="Helical" evidence="10">
    <location>
        <begin position="460"/>
        <end position="484"/>
    </location>
</feature>
<evidence type="ECO:0000256" key="1">
    <source>
        <dbReference type="ARBA" id="ARBA00004127"/>
    </source>
</evidence>
<dbReference type="EMBL" id="JAVDYF010000001">
    <property type="protein sequence ID" value="MDR7355084.1"/>
    <property type="molecule type" value="Genomic_DNA"/>
</dbReference>
<dbReference type="Proteomes" id="UP001183619">
    <property type="component" value="Unassembled WGS sequence"/>
</dbReference>
<accession>A0ABU2BCH5</accession>
<evidence type="ECO:0000256" key="9">
    <source>
        <dbReference type="ARBA" id="ARBA00093617"/>
    </source>
</evidence>
<sequence length="501" mass="56751">MSISTPYSPTFAAPPKPRLRRHHWSRTDTITSVVIFCWALITRFVGLSTAHVHNTPVFDEKHYAPQAWDIVNSWINPLLGGIESNPGYGLVVHPPLAKQLQALGEMIFGYTPLGWRFVAALFGAVLVVLIMDIARQLSRSTFVASAAGILALFDGVLLITSRYGMLDIFQTFFITAACWALVRDWLQVSSLMTNTGTSRLGPRVGYRWWRFTAGIFLGLALSVKWSGLYYMAFFGVVCVILDIRTRHRAGVASPIYGALVRDAFKAFTHLVIVPVLIYVYSWRAWFATETAVYRHAAVDGTIDSNSLLHLLPESVAGWFYYHSSVLKFHASLTTSAGHDHPFDSKPWEWLIGGKPILYYSANDLHCLGTSCTRMIYLFGTPALWWLTVPLLAWALWRWLIQHEWTLALPVTCFLAGIVPWMIGYDRQMYFFYAAPLAPMLIVFAALLLGTILNRYKNKGIWIVCGYLGLVVAQFVYFSPILYGYSVPTTVYNSLMWFDYWR</sequence>
<evidence type="ECO:0000256" key="2">
    <source>
        <dbReference type="ARBA" id="ARBA00004922"/>
    </source>
</evidence>
<feature type="transmembrane region" description="Helical" evidence="10">
    <location>
        <begin position="429"/>
        <end position="448"/>
    </location>
</feature>
<dbReference type="Pfam" id="PF16192">
    <property type="entry name" value="PMT_4TMC"/>
    <property type="match status" value="1"/>
</dbReference>
<evidence type="ECO:0000256" key="10">
    <source>
        <dbReference type="RuleBase" id="RU367007"/>
    </source>
</evidence>
<organism evidence="13 14">
    <name type="scientific">Corynebacterium felinum</name>
    <dbReference type="NCBI Taxonomy" id="131318"/>
    <lineage>
        <taxon>Bacteria</taxon>
        <taxon>Bacillati</taxon>
        <taxon>Actinomycetota</taxon>
        <taxon>Actinomycetes</taxon>
        <taxon>Mycobacteriales</taxon>
        <taxon>Corynebacteriaceae</taxon>
        <taxon>Corynebacterium</taxon>
    </lineage>
</organism>
<dbReference type="GO" id="GO:0016740">
    <property type="term" value="F:transferase activity"/>
    <property type="evidence" value="ECO:0007669"/>
    <property type="project" value="UniProtKB-KW"/>
</dbReference>
<feature type="transmembrane region" description="Helical" evidence="10">
    <location>
        <begin position="406"/>
        <end position="423"/>
    </location>
</feature>
<proteinExistence type="inferred from homology"/>
<dbReference type="PANTHER" id="PTHR10050:SF46">
    <property type="entry name" value="PROTEIN O-MANNOSYL-TRANSFERASE 2"/>
    <property type="match status" value="1"/>
</dbReference>
<name>A0ABU2BCH5_9CORY</name>
<keyword evidence="5 10" id="KW-0808">Transferase</keyword>
<dbReference type="Pfam" id="PF02366">
    <property type="entry name" value="PMT"/>
    <property type="match status" value="1"/>
</dbReference>
<keyword evidence="14" id="KW-1185">Reference proteome</keyword>
<evidence type="ECO:0000256" key="6">
    <source>
        <dbReference type="ARBA" id="ARBA00022692"/>
    </source>
</evidence>
<feature type="transmembrane region" description="Helical" evidence="10">
    <location>
        <begin position="141"/>
        <end position="162"/>
    </location>
</feature>
<comment type="caution">
    <text evidence="13">The sequence shown here is derived from an EMBL/GenBank/DDBJ whole genome shotgun (WGS) entry which is preliminary data.</text>
</comment>
<feature type="transmembrane region" description="Helical" evidence="10">
    <location>
        <begin position="382"/>
        <end position="399"/>
    </location>
</feature>